<gene>
    <name evidence="5" type="ORF">ABE541_10995</name>
</gene>
<dbReference type="InterPro" id="IPR011051">
    <property type="entry name" value="RmlC_Cupin_sf"/>
</dbReference>
<dbReference type="PROSITE" id="PS00041">
    <property type="entry name" value="HTH_ARAC_FAMILY_1"/>
    <property type="match status" value="1"/>
</dbReference>
<dbReference type="InterPro" id="IPR018060">
    <property type="entry name" value="HTH_AraC"/>
</dbReference>
<name>A0ABV0BSV4_9SPHI</name>
<feature type="domain" description="HTH araC/xylS-type" evidence="4">
    <location>
        <begin position="187"/>
        <end position="285"/>
    </location>
</feature>
<dbReference type="InterPro" id="IPR009057">
    <property type="entry name" value="Homeodomain-like_sf"/>
</dbReference>
<keyword evidence="6" id="KW-1185">Reference proteome</keyword>
<sequence length="290" mass="33507">MKPQLLKVNNSNVQSFSVRNDIIPQNHNIWHYHEELELIHFGKGSGTQFIGDSIKNFTNGDIVLVGSNLPHYWLFDSCYLDDNCPEPADIRVSHFKENFLGDAFFNLPENYKLKNLLKKSKRGIQLNKSILQLAKSLIEKVLNNNNSTKIIALIEVLTLIAESEAYTLLSSENYPIDSQDLDFRRMTVIMDYITQNYKSQIKLEDIATLTGMTTNSFCRYFKAKSGKTLFQYLIEIRIGHACKLLAERKYNVKQICFECGFQNFVSFHKYFKEATGFTPLQYQKGIAHLF</sequence>
<dbReference type="Pfam" id="PF12833">
    <property type="entry name" value="HTH_18"/>
    <property type="match status" value="1"/>
</dbReference>
<dbReference type="PANTHER" id="PTHR43280">
    <property type="entry name" value="ARAC-FAMILY TRANSCRIPTIONAL REGULATOR"/>
    <property type="match status" value="1"/>
</dbReference>
<keyword evidence="3" id="KW-0804">Transcription</keyword>
<organism evidence="5 6">
    <name type="scientific">Sphingobacterium kitahiroshimense</name>
    <dbReference type="NCBI Taxonomy" id="470446"/>
    <lineage>
        <taxon>Bacteria</taxon>
        <taxon>Pseudomonadati</taxon>
        <taxon>Bacteroidota</taxon>
        <taxon>Sphingobacteriia</taxon>
        <taxon>Sphingobacteriales</taxon>
        <taxon>Sphingobacteriaceae</taxon>
        <taxon>Sphingobacterium</taxon>
    </lineage>
</organism>
<evidence type="ECO:0000313" key="5">
    <source>
        <dbReference type="EMBL" id="MEN5377791.1"/>
    </source>
</evidence>
<keyword evidence="1" id="KW-0805">Transcription regulation</keyword>
<dbReference type="PANTHER" id="PTHR43280:SF27">
    <property type="entry name" value="TRANSCRIPTIONAL REGULATOR MTLR"/>
    <property type="match status" value="1"/>
</dbReference>
<evidence type="ECO:0000313" key="6">
    <source>
        <dbReference type="Proteomes" id="UP001409291"/>
    </source>
</evidence>
<comment type="caution">
    <text evidence="5">The sequence shown here is derived from an EMBL/GenBank/DDBJ whole genome shotgun (WGS) entry which is preliminary data.</text>
</comment>
<evidence type="ECO:0000259" key="4">
    <source>
        <dbReference type="PROSITE" id="PS01124"/>
    </source>
</evidence>
<accession>A0ABV0BSV4</accession>
<proteinExistence type="predicted"/>
<evidence type="ECO:0000256" key="1">
    <source>
        <dbReference type="ARBA" id="ARBA00023015"/>
    </source>
</evidence>
<dbReference type="Gene3D" id="2.60.120.10">
    <property type="entry name" value="Jelly Rolls"/>
    <property type="match status" value="1"/>
</dbReference>
<keyword evidence="2" id="KW-0238">DNA-binding</keyword>
<dbReference type="InterPro" id="IPR018062">
    <property type="entry name" value="HTH_AraC-typ_CS"/>
</dbReference>
<dbReference type="Proteomes" id="UP001409291">
    <property type="component" value="Unassembled WGS sequence"/>
</dbReference>
<dbReference type="EMBL" id="JBDJNQ010000004">
    <property type="protein sequence ID" value="MEN5377791.1"/>
    <property type="molecule type" value="Genomic_DNA"/>
</dbReference>
<evidence type="ECO:0000256" key="3">
    <source>
        <dbReference type="ARBA" id="ARBA00023163"/>
    </source>
</evidence>
<evidence type="ECO:0000256" key="2">
    <source>
        <dbReference type="ARBA" id="ARBA00023125"/>
    </source>
</evidence>
<reference evidence="5 6" key="1">
    <citation type="submission" date="2024-04" db="EMBL/GenBank/DDBJ databases">
        <title>WGS of bacteria from Torrens River.</title>
        <authorList>
            <person name="Wyrsch E.R."/>
            <person name="Drigo B."/>
        </authorList>
    </citation>
    <scope>NUCLEOTIDE SEQUENCE [LARGE SCALE GENOMIC DNA]</scope>
    <source>
        <strain evidence="5 6">TWI391</strain>
    </source>
</reference>
<dbReference type="PROSITE" id="PS01124">
    <property type="entry name" value="HTH_ARAC_FAMILY_2"/>
    <property type="match status" value="1"/>
</dbReference>
<dbReference type="RefSeq" id="WP_021190394.1">
    <property type="nucleotide sequence ID" value="NZ_JBDJLH010000002.1"/>
</dbReference>
<dbReference type="InterPro" id="IPR014710">
    <property type="entry name" value="RmlC-like_jellyroll"/>
</dbReference>
<dbReference type="SMART" id="SM00342">
    <property type="entry name" value="HTH_ARAC"/>
    <property type="match status" value="1"/>
</dbReference>
<dbReference type="SUPFAM" id="SSF51182">
    <property type="entry name" value="RmlC-like cupins"/>
    <property type="match status" value="1"/>
</dbReference>
<dbReference type="SUPFAM" id="SSF46689">
    <property type="entry name" value="Homeodomain-like"/>
    <property type="match status" value="2"/>
</dbReference>
<protein>
    <submittedName>
        <fullName evidence="5">AraC family transcriptional regulator</fullName>
    </submittedName>
</protein>
<dbReference type="Gene3D" id="1.10.10.60">
    <property type="entry name" value="Homeodomain-like"/>
    <property type="match status" value="2"/>
</dbReference>